<accession>A0ABS0I2U6</accession>
<evidence type="ECO:0000313" key="2">
    <source>
        <dbReference type="Proteomes" id="UP000618931"/>
    </source>
</evidence>
<protein>
    <submittedName>
        <fullName evidence="1">Uncharacterized protein</fullName>
    </submittedName>
</protein>
<name>A0ABS0I2U6_9BACT</name>
<dbReference type="Proteomes" id="UP000618931">
    <property type="component" value="Unassembled WGS sequence"/>
</dbReference>
<comment type="caution">
    <text evidence="1">The sequence shown here is derived from an EMBL/GenBank/DDBJ whole genome shotgun (WGS) entry which is preliminary data.</text>
</comment>
<keyword evidence="2" id="KW-1185">Reference proteome</keyword>
<dbReference type="RefSeq" id="WP_196292714.1">
    <property type="nucleotide sequence ID" value="NZ_JADQDM010000003.1"/>
</dbReference>
<sequence>MLLSRLFRSDRASRPVDLDGLATLELPASFHLDETPEQQLPPARRLRRQPYLQHPVSAEQLTYYLPSHDSYGFGGRKVPLLLRVTFYADDVPLADAPDRAYFHAIARQDYYHDGQREAVYARARPVGEGLYFTEEAATSPGWFSVKAYHEQHLILTDPARRVRLFLSADDRELSRPEAEKLLRQALRSLRREPAALARHFDYLRHFLQHEAALKAANVQANLLRFNCQLAEANLPPLRAVALYEPGRLVDVGDYFYGVNERQEVQFFARLGTSRLPQPATSPYFTANSFLGRYLASFNQQAILQQGVPAGHDGRWRAGVSEPLWFPPEDIAAFDLVELLREADESRRQAQRQPGFVAAGRSAPVYWDLSRAESNQNRAAPGQPADYRHAGLTYGAVTETHFTLHYVGTRTAAGQPPQLVFTLEIFDSSPRYRAVAADAQYHAVDAAQGGQLDLTVAGTRYRVRVEPPAQGHLTVEPL</sequence>
<reference evidence="1 2" key="1">
    <citation type="submission" date="2020-11" db="EMBL/GenBank/DDBJ databases">
        <authorList>
            <person name="Kim M.K."/>
        </authorList>
    </citation>
    <scope>NUCLEOTIDE SEQUENCE [LARGE SCALE GENOMIC DNA]</scope>
    <source>
        <strain evidence="1 2">BT662</strain>
    </source>
</reference>
<organism evidence="1 2">
    <name type="scientific">Hymenobacter ruricola</name>
    <dbReference type="NCBI Taxonomy" id="2791023"/>
    <lineage>
        <taxon>Bacteria</taxon>
        <taxon>Pseudomonadati</taxon>
        <taxon>Bacteroidota</taxon>
        <taxon>Cytophagia</taxon>
        <taxon>Cytophagales</taxon>
        <taxon>Hymenobacteraceae</taxon>
        <taxon>Hymenobacter</taxon>
    </lineage>
</organism>
<proteinExistence type="predicted"/>
<dbReference type="EMBL" id="JADQDM010000003">
    <property type="protein sequence ID" value="MBF9221265.1"/>
    <property type="molecule type" value="Genomic_DNA"/>
</dbReference>
<gene>
    <name evidence="1" type="ORF">I2H31_09125</name>
</gene>
<evidence type="ECO:0000313" key="1">
    <source>
        <dbReference type="EMBL" id="MBF9221265.1"/>
    </source>
</evidence>